<evidence type="ECO:0000256" key="1">
    <source>
        <dbReference type="SAM" id="MobiDB-lite"/>
    </source>
</evidence>
<organism evidence="3 4">
    <name type="scientific">Moorena producens PAL-8-15-08-1</name>
    <dbReference type="NCBI Taxonomy" id="1458985"/>
    <lineage>
        <taxon>Bacteria</taxon>
        <taxon>Bacillati</taxon>
        <taxon>Cyanobacteriota</taxon>
        <taxon>Cyanophyceae</taxon>
        <taxon>Coleofasciculales</taxon>
        <taxon>Coleofasciculaceae</taxon>
        <taxon>Moorena</taxon>
    </lineage>
</organism>
<name>A0A1D8TPJ5_9CYAN</name>
<accession>A0A1D8TPJ5</accession>
<keyword evidence="2" id="KW-0732">Signal</keyword>
<dbReference type="OrthoDB" id="583255at2"/>
<feature type="region of interest" description="Disordered" evidence="1">
    <location>
        <begin position="149"/>
        <end position="169"/>
    </location>
</feature>
<evidence type="ECO:0000256" key="2">
    <source>
        <dbReference type="SAM" id="SignalP"/>
    </source>
</evidence>
<evidence type="ECO:0000313" key="3">
    <source>
        <dbReference type="EMBL" id="AOW99590.1"/>
    </source>
</evidence>
<dbReference type="AlphaFoldDB" id="A0A1D8TPJ5"/>
<proteinExistence type="predicted"/>
<feature type="signal peptide" evidence="2">
    <location>
        <begin position="1"/>
        <end position="27"/>
    </location>
</feature>
<dbReference type="Proteomes" id="UP000177870">
    <property type="component" value="Chromosome"/>
</dbReference>
<protein>
    <submittedName>
        <fullName evidence="3">Uncharacterized protein</fullName>
    </submittedName>
</protein>
<gene>
    <name evidence="3" type="ORF">BJP34_09085</name>
</gene>
<feature type="compositionally biased region" description="Basic and acidic residues" evidence="1">
    <location>
        <begin position="149"/>
        <end position="161"/>
    </location>
</feature>
<evidence type="ECO:0000313" key="4">
    <source>
        <dbReference type="Proteomes" id="UP000177870"/>
    </source>
</evidence>
<dbReference type="EMBL" id="CP017599">
    <property type="protein sequence ID" value="AOW99590.1"/>
    <property type="molecule type" value="Genomic_DNA"/>
</dbReference>
<sequence>MKKIGSTTLLMFATLSGLLLFPSEVKADELRYCYSVPRYYVEQDAANHREAYDDGYQEGRRDARRGIAYEERTAGGEFGRGYRHGYYGRRYRGQRRRVPDRRKYYNTRECRTYNYNEKENMKDVLGRILQQFERDLRWDMNWNNNPQRYEESYEERSRDRNSQIYRYPR</sequence>
<reference evidence="4" key="1">
    <citation type="submission" date="2016-10" db="EMBL/GenBank/DDBJ databases">
        <title>Comparative genomics uncovers the prolific and rare metabolic potential of the cyanobacterial genus Moorea.</title>
        <authorList>
            <person name="Leao T."/>
            <person name="Castelao G."/>
            <person name="Korobeynikov A."/>
            <person name="Monroe E.A."/>
            <person name="Podell S."/>
            <person name="Glukhov E."/>
            <person name="Allen E."/>
            <person name="Gerwick W.H."/>
            <person name="Gerwick L."/>
        </authorList>
    </citation>
    <scope>NUCLEOTIDE SEQUENCE [LARGE SCALE GENOMIC DNA]</scope>
    <source>
        <strain evidence="4">PAL-8-15-08-1</strain>
    </source>
</reference>
<dbReference type="RefSeq" id="WP_070392071.1">
    <property type="nucleotide sequence ID" value="NZ_CP017599.1"/>
</dbReference>
<dbReference type="KEGG" id="mpro:BJP34_09085"/>
<feature type="chain" id="PRO_5009438789" evidence="2">
    <location>
        <begin position="28"/>
        <end position="169"/>
    </location>
</feature>